<accession>A0A1H1GVJ7</accession>
<dbReference type="GO" id="GO:0008168">
    <property type="term" value="F:methyltransferase activity"/>
    <property type="evidence" value="ECO:0007669"/>
    <property type="project" value="UniProtKB-KW"/>
</dbReference>
<keyword evidence="1" id="KW-0489">Methyltransferase</keyword>
<protein>
    <submittedName>
        <fullName evidence="1">S-adenosyl methyltransferase</fullName>
    </submittedName>
</protein>
<dbReference type="AlphaFoldDB" id="A0A1H1GVJ7"/>
<evidence type="ECO:0000313" key="2">
    <source>
        <dbReference type="Proteomes" id="UP000217103"/>
    </source>
</evidence>
<gene>
    <name evidence="1" type="ORF">SAMN04489764_3857</name>
</gene>
<dbReference type="InterPro" id="IPR029063">
    <property type="entry name" value="SAM-dependent_MTases_sf"/>
</dbReference>
<dbReference type="RefSeq" id="WP_242659408.1">
    <property type="nucleotide sequence ID" value="NZ_FNKK01000002.1"/>
</dbReference>
<evidence type="ECO:0000313" key="1">
    <source>
        <dbReference type="EMBL" id="SDR17245.1"/>
    </source>
</evidence>
<keyword evidence="1" id="KW-0808">Transferase</keyword>
<organism evidence="1 2">
    <name type="scientific">Thermostaphylospora chromogena</name>
    <dbReference type="NCBI Taxonomy" id="35622"/>
    <lineage>
        <taxon>Bacteria</taxon>
        <taxon>Bacillati</taxon>
        <taxon>Actinomycetota</taxon>
        <taxon>Actinomycetes</taxon>
        <taxon>Streptosporangiales</taxon>
        <taxon>Thermomonosporaceae</taxon>
        <taxon>Thermostaphylospora</taxon>
    </lineage>
</organism>
<reference evidence="1 2" key="1">
    <citation type="submission" date="2016-10" db="EMBL/GenBank/DDBJ databases">
        <authorList>
            <person name="de Groot N.N."/>
        </authorList>
    </citation>
    <scope>NUCLEOTIDE SEQUENCE [LARGE SCALE GENOMIC DNA]</scope>
    <source>
        <strain evidence="1 2">DSM 43794</strain>
    </source>
</reference>
<dbReference type="SUPFAM" id="SSF53335">
    <property type="entry name" value="S-adenosyl-L-methionine-dependent methyltransferases"/>
    <property type="match status" value="1"/>
</dbReference>
<dbReference type="Proteomes" id="UP000217103">
    <property type="component" value="Unassembled WGS sequence"/>
</dbReference>
<dbReference type="PIRSF" id="PIRSF017393">
    <property type="entry name" value="MTase_SAV2177"/>
    <property type="match status" value="1"/>
</dbReference>
<dbReference type="InterPro" id="IPR006764">
    <property type="entry name" value="SAM_dep_MeTrfase_SAV2177_type"/>
</dbReference>
<dbReference type="EMBL" id="FNKK01000002">
    <property type="protein sequence ID" value="SDR17245.1"/>
    <property type="molecule type" value="Genomic_DNA"/>
</dbReference>
<dbReference type="Pfam" id="PF04672">
    <property type="entry name" value="Methyltransf_19"/>
    <property type="match status" value="1"/>
</dbReference>
<name>A0A1H1GVJ7_9ACTN</name>
<dbReference type="GO" id="GO:0032259">
    <property type="term" value="P:methylation"/>
    <property type="evidence" value="ECO:0007669"/>
    <property type="project" value="UniProtKB-KW"/>
</dbReference>
<keyword evidence="2" id="KW-1185">Reference proteome</keyword>
<dbReference type="STRING" id="35622.SAMN04489764_3857"/>
<dbReference type="Gene3D" id="3.40.50.150">
    <property type="entry name" value="Vaccinia Virus protein VP39"/>
    <property type="match status" value="1"/>
</dbReference>
<proteinExistence type="predicted"/>
<sequence>MVTDKVRRALAGINTAVPNIARMHDYFLGGKDNFAADREAAEKVLAIAPELRTIAREGQDFRRRLMRYLTGEGITQFITFGAGLPTQSNIHELAQESAPGARCVYVEDDTVVLTHARALLATDDNTGVVRGHILRPDELIADPGLRALIDFDRPVGLLLLTVLQYIPDADDPFKSVARLRDALPSGSHLALTHVVFDDRPEAAKAIVDIYQQILGRSENISRTFRDVERFFDGWELVEPGLVYMRRWRPDTPSYERPEKAWMAVGVGRKN</sequence>